<dbReference type="Pfam" id="PF04909">
    <property type="entry name" value="Amidohydro_2"/>
    <property type="match status" value="1"/>
</dbReference>
<evidence type="ECO:0000256" key="2">
    <source>
        <dbReference type="ARBA" id="ARBA00022833"/>
    </source>
</evidence>
<reference evidence="7 8" key="1">
    <citation type="submission" date="2020-04" db="EMBL/GenBank/DDBJ databases">
        <title>Paraburkholderia sp. RP-4-7 isolated from soil.</title>
        <authorList>
            <person name="Dahal R.H."/>
        </authorList>
    </citation>
    <scope>NUCLEOTIDE SEQUENCE [LARGE SCALE GENOMIC DNA]</scope>
    <source>
        <strain evidence="7 8">RP-4-7</strain>
    </source>
</reference>
<keyword evidence="7" id="KW-0378">Hydrolase</keyword>
<dbReference type="GO" id="GO:0046872">
    <property type="term" value="F:metal ion binding"/>
    <property type="evidence" value="ECO:0007669"/>
    <property type="project" value="UniProtKB-KW"/>
</dbReference>
<accession>A0A848IVI4</accession>
<keyword evidence="2" id="KW-0862">Zinc</keyword>
<sequence>MSSAANGIPGDDVRVASGAKTGRIDVHAHFLPEKYRSALVAAGHAKPSGMPGIPTWSVEQALTTMDRLSVDTAILSISAPGLHFGEDAAARDLARHTNEVGADACRNHPKRFGLFASLPLPDIDGSLSEIEYAFDTLNSDGVVVESNHNGVYLGDRKLDPVFEELNRRHAKVFIHPTNPHCACCQDPTVLPPIGYPFPMLEFMFETTRAVFNLILSGTLERFPNLTIIVPHAGATIPILADRVAGLSPALGLSKPLDPANFYRALRGLYYDLAGFPLPRQIGPLLDIADPAHILYGSDWPYTPEPLAIDLAAKLDASPLLSSALRSDVMRNNALALFPRFA</sequence>
<dbReference type="InterPro" id="IPR032465">
    <property type="entry name" value="ACMSD"/>
</dbReference>
<dbReference type="Proteomes" id="UP000544134">
    <property type="component" value="Unassembled WGS sequence"/>
</dbReference>
<organism evidence="7 8">
    <name type="scientific">Paraburkholderia polaris</name>
    <dbReference type="NCBI Taxonomy" id="2728848"/>
    <lineage>
        <taxon>Bacteria</taxon>
        <taxon>Pseudomonadati</taxon>
        <taxon>Pseudomonadota</taxon>
        <taxon>Betaproteobacteria</taxon>
        <taxon>Burkholderiales</taxon>
        <taxon>Burkholderiaceae</taxon>
        <taxon>Paraburkholderia</taxon>
    </lineage>
</organism>
<keyword evidence="3" id="KW-0456">Lyase</keyword>
<keyword evidence="1" id="KW-0479">Metal-binding</keyword>
<dbReference type="GO" id="GO:0019748">
    <property type="term" value="P:secondary metabolic process"/>
    <property type="evidence" value="ECO:0007669"/>
    <property type="project" value="TreeGrafter"/>
</dbReference>
<evidence type="ECO:0000256" key="1">
    <source>
        <dbReference type="ARBA" id="ARBA00022723"/>
    </source>
</evidence>
<dbReference type="InterPro" id="IPR032466">
    <property type="entry name" value="Metal_Hydrolase"/>
</dbReference>
<proteinExistence type="predicted"/>
<dbReference type="EMBL" id="JABBGJ010000070">
    <property type="protein sequence ID" value="NMM04095.1"/>
    <property type="molecule type" value="Genomic_DNA"/>
</dbReference>
<evidence type="ECO:0000313" key="8">
    <source>
        <dbReference type="Proteomes" id="UP000544134"/>
    </source>
</evidence>
<dbReference type="RefSeq" id="WP_169490862.1">
    <property type="nucleotide sequence ID" value="NZ_JABBGJ010000070.1"/>
</dbReference>
<evidence type="ECO:0000256" key="4">
    <source>
        <dbReference type="ARBA" id="ARBA00036832"/>
    </source>
</evidence>
<name>A0A848IVI4_9BURK</name>
<keyword evidence="8" id="KW-1185">Reference proteome</keyword>
<dbReference type="InterPro" id="IPR006680">
    <property type="entry name" value="Amidohydro-rel"/>
</dbReference>
<comment type="catalytic activity">
    <reaction evidence="4">
        <text>6-methylsalicylate + H(+) = 3-methylphenol + CO2</text>
        <dbReference type="Rhea" id="RHEA:23112"/>
        <dbReference type="ChEBI" id="CHEBI:15378"/>
        <dbReference type="ChEBI" id="CHEBI:16526"/>
        <dbReference type="ChEBI" id="CHEBI:17231"/>
        <dbReference type="ChEBI" id="CHEBI:36658"/>
        <dbReference type="EC" id="4.1.1.52"/>
    </reaction>
    <physiologicalReaction direction="left-to-right" evidence="4">
        <dbReference type="Rhea" id="RHEA:23113"/>
    </physiologicalReaction>
</comment>
<evidence type="ECO:0000259" key="6">
    <source>
        <dbReference type="Pfam" id="PF04909"/>
    </source>
</evidence>
<dbReference type="SUPFAM" id="SSF51556">
    <property type="entry name" value="Metallo-dependent hydrolases"/>
    <property type="match status" value="1"/>
</dbReference>
<dbReference type="Gene3D" id="3.20.20.140">
    <property type="entry name" value="Metal-dependent hydrolases"/>
    <property type="match status" value="1"/>
</dbReference>
<protein>
    <recommendedName>
        <fullName evidence="5">6-methylsalicylate decarboxylase</fullName>
        <ecNumber evidence="5">4.1.1.52</ecNumber>
    </recommendedName>
</protein>
<dbReference type="EC" id="4.1.1.52" evidence="5"/>
<evidence type="ECO:0000313" key="7">
    <source>
        <dbReference type="EMBL" id="NMM04095.1"/>
    </source>
</evidence>
<evidence type="ECO:0000256" key="5">
    <source>
        <dbReference type="ARBA" id="ARBA00038889"/>
    </source>
</evidence>
<dbReference type="PANTHER" id="PTHR21240:SF29">
    <property type="entry name" value="AMIDOHYDROLASE-RELATED DOMAIN-CONTAINING PROTEIN"/>
    <property type="match status" value="1"/>
</dbReference>
<dbReference type="GO" id="GO:0016787">
    <property type="term" value="F:hydrolase activity"/>
    <property type="evidence" value="ECO:0007669"/>
    <property type="project" value="UniProtKB-KW"/>
</dbReference>
<dbReference type="AlphaFoldDB" id="A0A848IVI4"/>
<comment type="caution">
    <text evidence="7">The sequence shown here is derived from an EMBL/GenBank/DDBJ whole genome shotgun (WGS) entry which is preliminary data.</text>
</comment>
<dbReference type="GO" id="GO:0047596">
    <property type="term" value="F:6-methylsalicylate decarboxylase activity"/>
    <property type="evidence" value="ECO:0007669"/>
    <property type="project" value="UniProtKB-EC"/>
</dbReference>
<dbReference type="PANTHER" id="PTHR21240">
    <property type="entry name" value="2-AMINO-3-CARBOXYLMUCONATE-6-SEMIALDEHYDE DECARBOXYLASE"/>
    <property type="match status" value="1"/>
</dbReference>
<dbReference type="GO" id="GO:0005829">
    <property type="term" value="C:cytosol"/>
    <property type="evidence" value="ECO:0007669"/>
    <property type="project" value="TreeGrafter"/>
</dbReference>
<gene>
    <name evidence="7" type="ORF">HHL24_40330</name>
</gene>
<feature type="domain" description="Amidohydrolase-related" evidence="6">
    <location>
        <begin position="24"/>
        <end position="338"/>
    </location>
</feature>
<evidence type="ECO:0000256" key="3">
    <source>
        <dbReference type="ARBA" id="ARBA00023239"/>
    </source>
</evidence>